<dbReference type="InterPro" id="IPR007685">
    <property type="entry name" value="RelA_SpoT"/>
</dbReference>
<dbReference type="PANTHER" id="PTHR21262">
    <property type="entry name" value="GUANOSINE-3',5'-BIS DIPHOSPHATE 3'-PYROPHOSPHOHYDROLASE"/>
    <property type="match status" value="1"/>
</dbReference>
<comment type="caution">
    <text evidence="2">The sequence shown here is derived from an EMBL/GenBank/DDBJ whole genome shotgun (WGS) entry which is preliminary data.</text>
</comment>
<dbReference type="STRING" id="1359168.OCHUTO_0460"/>
<dbReference type="SUPFAM" id="SSF109604">
    <property type="entry name" value="HD-domain/PDEase-like"/>
    <property type="match status" value="1"/>
</dbReference>
<dbReference type="Gene3D" id="1.10.3210.10">
    <property type="entry name" value="Hypothetical protein af1432"/>
    <property type="match status" value="1"/>
</dbReference>
<feature type="domain" description="RelA/SpoT" evidence="1">
    <location>
        <begin position="213"/>
        <end position="322"/>
    </location>
</feature>
<protein>
    <submittedName>
        <fullName evidence="2">HD domain protein</fullName>
    </submittedName>
</protein>
<dbReference type="InterPro" id="IPR043519">
    <property type="entry name" value="NT_sf"/>
</dbReference>
<dbReference type="Pfam" id="PF13328">
    <property type="entry name" value="HD_4"/>
    <property type="match status" value="1"/>
</dbReference>
<evidence type="ECO:0000259" key="1">
    <source>
        <dbReference type="SMART" id="SM00954"/>
    </source>
</evidence>
<evidence type="ECO:0000313" key="2">
    <source>
        <dbReference type="EMBL" id="KJV56452.1"/>
    </source>
</evidence>
<dbReference type="Pfam" id="PF04607">
    <property type="entry name" value="RelA_SpoT"/>
    <property type="match status" value="1"/>
</dbReference>
<dbReference type="OrthoDB" id="9805041at2"/>
<dbReference type="PANTHER" id="PTHR21262:SF31">
    <property type="entry name" value="GTP PYROPHOSPHOKINASE"/>
    <property type="match status" value="1"/>
</dbReference>
<dbReference type="PATRIC" id="fig|1359168.3.peg.1230"/>
<dbReference type="SMART" id="SM00954">
    <property type="entry name" value="RelA_SpoT"/>
    <property type="match status" value="1"/>
</dbReference>
<dbReference type="SUPFAM" id="SSF81301">
    <property type="entry name" value="Nucleotidyltransferase"/>
    <property type="match status" value="1"/>
</dbReference>
<organism evidence="2 3">
    <name type="scientific">Orientia chuto str. Dubai</name>
    <dbReference type="NCBI Taxonomy" id="1359168"/>
    <lineage>
        <taxon>Bacteria</taxon>
        <taxon>Pseudomonadati</taxon>
        <taxon>Pseudomonadota</taxon>
        <taxon>Alphaproteobacteria</taxon>
        <taxon>Rickettsiales</taxon>
        <taxon>Rickettsiaceae</taxon>
        <taxon>Rickettsieae</taxon>
        <taxon>Orientia</taxon>
    </lineage>
</organism>
<dbReference type="GO" id="GO:0015969">
    <property type="term" value="P:guanosine tetraphosphate metabolic process"/>
    <property type="evidence" value="ECO:0007669"/>
    <property type="project" value="InterPro"/>
</dbReference>
<dbReference type="AlphaFoldDB" id="A0A0F3MLU4"/>
<dbReference type="Gene3D" id="3.30.460.10">
    <property type="entry name" value="Beta Polymerase, domain 2"/>
    <property type="match status" value="1"/>
</dbReference>
<accession>A0A0F3MLU4</accession>
<dbReference type="GO" id="GO:0005886">
    <property type="term" value="C:plasma membrane"/>
    <property type="evidence" value="ECO:0007669"/>
    <property type="project" value="TreeGrafter"/>
</dbReference>
<reference evidence="2 3" key="1">
    <citation type="submission" date="2015-02" db="EMBL/GenBank/DDBJ databases">
        <title>Genome Sequencing of Rickettsiales.</title>
        <authorList>
            <person name="Daugherty S.C."/>
            <person name="Su Q."/>
            <person name="Abolude K."/>
            <person name="Beier-Sexton M."/>
            <person name="Carlyon J.A."/>
            <person name="Carter R."/>
            <person name="Day N.P."/>
            <person name="Dumler S.J."/>
            <person name="Dyachenko V."/>
            <person name="Godinez A."/>
            <person name="Kurtti T.J."/>
            <person name="Lichay M."/>
            <person name="Mullins K.E."/>
            <person name="Ott S."/>
            <person name="Pappas-Brown V."/>
            <person name="Paris D.H."/>
            <person name="Patel P."/>
            <person name="Richards A.L."/>
            <person name="Sadzewicz L."/>
            <person name="Sears K."/>
            <person name="Seidman D."/>
            <person name="Sengamalay N."/>
            <person name="Stenos J."/>
            <person name="Tallon L.J."/>
            <person name="Vincent G."/>
            <person name="Fraser C.M."/>
            <person name="Munderloh U."/>
            <person name="Dunning-Hotopp J.C."/>
        </authorList>
    </citation>
    <scope>NUCLEOTIDE SEQUENCE [LARGE SCALE GENOMIC DNA]</scope>
    <source>
        <strain evidence="2 3">Fuller</strain>
    </source>
</reference>
<keyword evidence="3" id="KW-1185">Reference proteome</keyword>
<name>A0A0F3MLU4_9RICK</name>
<sequence>MTMQKTIDFAVKNCIYHALYPLEIGQIIVAIYPNYSLVIASMLCTTINISDPKITKSDLTKIKNNFGLDIVKLVKNYLKISFNNYLQNDLNQTRTILLEIDKDLKIEVLLVRLAYLLHYISLFNRIQITKEQSQYIIVEILEVYLPLITELGINDIQTKVHKFFLKNLLFSASERDIIDYLNTIKDAELVIYNIADKIRDNLQHAEIKAVISARIKSFCSIQQKMENKSIRLDQLNDIIALRVIIDSTHDALARCYTVLKLLHNDYEFLPEKVQDFIKVPKQNGYQSLHTIIIGPTKQKIEVQIRTSKMHEVAQSGLLHIGGIKVILLRKKVHVIQ</sequence>
<dbReference type="Proteomes" id="UP000033616">
    <property type="component" value="Unassembled WGS sequence"/>
</dbReference>
<gene>
    <name evidence="2" type="ORF">OCHUTO_0460</name>
</gene>
<proteinExistence type="predicted"/>
<evidence type="ECO:0000313" key="3">
    <source>
        <dbReference type="Proteomes" id="UP000033616"/>
    </source>
</evidence>
<dbReference type="EMBL" id="LANP01000009">
    <property type="protein sequence ID" value="KJV56452.1"/>
    <property type="molecule type" value="Genomic_DNA"/>
</dbReference>
<dbReference type="CDD" id="cd05399">
    <property type="entry name" value="NT_Rel-Spo_like"/>
    <property type="match status" value="1"/>
</dbReference>